<dbReference type="Proteomes" id="UP001470230">
    <property type="component" value="Unassembled WGS sequence"/>
</dbReference>
<proteinExistence type="predicted"/>
<reference evidence="3 4" key="1">
    <citation type="submission" date="2024-04" db="EMBL/GenBank/DDBJ databases">
        <title>Tritrichomonas musculus Genome.</title>
        <authorList>
            <person name="Alves-Ferreira E."/>
            <person name="Grigg M."/>
            <person name="Lorenzi H."/>
            <person name="Galac M."/>
        </authorList>
    </citation>
    <scope>NUCLEOTIDE SEQUENCE [LARGE SCALE GENOMIC DNA]</scope>
    <source>
        <strain evidence="3 4">EAF2021</strain>
    </source>
</reference>
<feature type="signal peptide" evidence="2">
    <location>
        <begin position="1"/>
        <end position="26"/>
    </location>
</feature>
<feature type="compositionally biased region" description="Polar residues" evidence="1">
    <location>
        <begin position="230"/>
        <end position="239"/>
    </location>
</feature>
<accession>A0ABR2K5A9</accession>
<feature type="region of interest" description="Disordered" evidence="1">
    <location>
        <begin position="227"/>
        <end position="259"/>
    </location>
</feature>
<name>A0ABR2K5A9_9EUKA</name>
<evidence type="ECO:0000256" key="1">
    <source>
        <dbReference type="SAM" id="MobiDB-lite"/>
    </source>
</evidence>
<dbReference type="EMBL" id="JAPFFF010000007">
    <property type="protein sequence ID" value="KAK8885677.1"/>
    <property type="molecule type" value="Genomic_DNA"/>
</dbReference>
<evidence type="ECO:0000313" key="4">
    <source>
        <dbReference type="Proteomes" id="UP001470230"/>
    </source>
</evidence>
<evidence type="ECO:0000313" key="3">
    <source>
        <dbReference type="EMBL" id="KAK8885677.1"/>
    </source>
</evidence>
<feature type="chain" id="PRO_5045752454" evidence="2">
    <location>
        <begin position="27"/>
        <end position="259"/>
    </location>
</feature>
<protein>
    <submittedName>
        <fullName evidence="3">Uncharacterized protein</fullName>
    </submittedName>
</protein>
<organism evidence="3 4">
    <name type="scientific">Tritrichomonas musculus</name>
    <dbReference type="NCBI Taxonomy" id="1915356"/>
    <lineage>
        <taxon>Eukaryota</taxon>
        <taxon>Metamonada</taxon>
        <taxon>Parabasalia</taxon>
        <taxon>Tritrichomonadida</taxon>
        <taxon>Tritrichomonadidae</taxon>
        <taxon>Tritrichomonas</taxon>
    </lineage>
</organism>
<gene>
    <name evidence="3" type="ORF">M9Y10_041129</name>
</gene>
<comment type="caution">
    <text evidence="3">The sequence shown here is derived from an EMBL/GenBank/DDBJ whole genome shotgun (WGS) entry which is preliminary data.</text>
</comment>
<feature type="compositionally biased region" description="Acidic residues" evidence="1">
    <location>
        <begin position="250"/>
        <end position="259"/>
    </location>
</feature>
<sequence>MKLDFRLFLSKLALLLLLSLYQSTYNLPSSTSLRKNKKSNNKFVWFNDRISIIKLINTTIAISTILNKPETSFGLGLDRISSYPNEEFFGNYRTHFSGYYTPQNAFRYAVRSSLAMDFQSNLKVEFQISKRENFAGAHLNYENSKGDVFDKFSILEQTCDDNQIYEIKNDVYNTGTGEKKKLKKSTLHFIQLLSQFFEMHQSYRTNKLSFTKGSAIMPRIEANLKKNNKMKFNSSTQNSDEYDDHGIELNEYDDSEYEN</sequence>
<keyword evidence="2" id="KW-0732">Signal</keyword>
<keyword evidence="4" id="KW-1185">Reference proteome</keyword>
<evidence type="ECO:0000256" key="2">
    <source>
        <dbReference type="SAM" id="SignalP"/>
    </source>
</evidence>